<feature type="transmembrane region" description="Helical" evidence="6">
    <location>
        <begin position="275"/>
        <end position="296"/>
    </location>
</feature>
<evidence type="ECO:0000256" key="6">
    <source>
        <dbReference type="SAM" id="Phobius"/>
    </source>
</evidence>
<evidence type="ECO:0000256" key="4">
    <source>
        <dbReference type="ARBA" id="ARBA00023136"/>
    </source>
</evidence>
<dbReference type="InterPro" id="IPR051080">
    <property type="entry name" value="Nematode_rcpt-like_serp_alpha"/>
</dbReference>
<evidence type="ECO:0000256" key="2">
    <source>
        <dbReference type="ARBA" id="ARBA00022692"/>
    </source>
</evidence>
<feature type="transmembrane region" description="Helical" evidence="6">
    <location>
        <begin position="52"/>
        <end position="73"/>
    </location>
</feature>
<proteinExistence type="inferred from homology"/>
<comment type="similarity">
    <text evidence="5">Belongs to the nematode receptor-like protein sra family.</text>
</comment>
<evidence type="ECO:0000313" key="8">
    <source>
        <dbReference type="WBParaSite" id="MBELARI_LOCUS14867"/>
    </source>
</evidence>
<dbReference type="GO" id="GO:0016020">
    <property type="term" value="C:membrane"/>
    <property type="evidence" value="ECO:0007669"/>
    <property type="project" value="UniProtKB-SubCell"/>
</dbReference>
<organism evidence="7 8">
    <name type="scientific">Mesorhabditis belari</name>
    <dbReference type="NCBI Taxonomy" id="2138241"/>
    <lineage>
        <taxon>Eukaryota</taxon>
        <taxon>Metazoa</taxon>
        <taxon>Ecdysozoa</taxon>
        <taxon>Nematoda</taxon>
        <taxon>Chromadorea</taxon>
        <taxon>Rhabditida</taxon>
        <taxon>Rhabditina</taxon>
        <taxon>Rhabditomorpha</taxon>
        <taxon>Rhabditoidea</taxon>
        <taxon>Rhabditidae</taxon>
        <taxon>Mesorhabditinae</taxon>
        <taxon>Mesorhabditis</taxon>
    </lineage>
</organism>
<feature type="transmembrane region" description="Helical" evidence="6">
    <location>
        <begin position="136"/>
        <end position="162"/>
    </location>
</feature>
<dbReference type="GO" id="GO:0004984">
    <property type="term" value="F:olfactory receptor activity"/>
    <property type="evidence" value="ECO:0007669"/>
    <property type="project" value="TreeGrafter"/>
</dbReference>
<evidence type="ECO:0000313" key="7">
    <source>
        <dbReference type="Proteomes" id="UP000887575"/>
    </source>
</evidence>
<reference evidence="8" key="1">
    <citation type="submission" date="2024-02" db="UniProtKB">
        <authorList>
            <consortium name="WormBaseParasite"/>
        </authorList>
    </citation>
    <scope>IDENTIFICATION</scope>
</reference>
<evidence type="ECO:0000256" key="1">
    <source>
        <dbReference type="ARBA" id="ARBA00004141"/>
    </source>
</evidence>
<accession>A0AAF3ELI3</accession>
<keyword evidence="3 6" id="KW-1133">Transmembrane helix</keyword>
<protein>
    <submittedName>
        <fullName evidence="8">Uncharacterized protein</fullName>
    </submittedName>
</protein>
<evidence type="ECO:0000256" key="5">
    <source>
        <dbReference type="ARBA" id="ARBA00037994"/>
    </source>
</evidence>
<dbReference type="PANTHER" id="PTHR31357:SF5">
    <property type="entry name" value="SERPENTINE RECEPTOR CLASS ALPHA-1-RELATED"/>
    <property type="match status" value="1"/>
</dbReference>
<sequence>MDNCSLAEEITRSVAPIFIYLVIVNFCVIISCLYVALNLIRNTLFHIHLRILLMNVIIAMLFRTSFTTFRALLRLRLLLVAQSPCDFLEELSFCMAISSITLPAVKVVTFTYALITCERVIALYLVETYEQKRNIPLVLIIAALSWYGLPEVLYTSWSGFLYGDSGRFLPYCSSSTAGTVTIWFIFEWTIPVNLFNAIALITLHFVLKKKAKLSLLSTPMLSSRYEMRASLKSLKFILPNIFVTCGVSCLLQAMTIGMMFPAITSLQQAAIIKELSSAIIIPFQYFSFSIICFFRSSELRPRKFKRKRRKETNQLLENEKMDPISAMANMQNFWEMHELQSK</sequence>
<dbReference type="Proteomes" id="UP000887575">
    <property type="component" value="Unassembled WGS sequence"/>
</dbReference>
<comment type="subcellular location">
    <subcellularLocation>
        <location evidence="1">Membrane</location>
        <topology evidence="1">Multi-pass membrane protein</topology>
    </subcellularLocation>
</comment>
<feature type="transmembrane region" description="Helical" evidence="6">
    <location>
        <begin position="182"/>
        <end position="207"/>
    </location>
</feature>
<feature type="transmembrane region" description="Helical" evidence="6">
    <location>
        <begin position="17"/>
        <end position="40"/>
    </location>
</feature>
<feature type="transmembrane region" description="Helical" evidence="6">
    <location>
        <begin position="93"/>
        <end position="115"/>
    </location>
</feature>
<keyword evidence="2 6" id="KW-0812">Transmembrane</keyword>
<evidence type="ECO:0000256" key="3">
    <source>
        <dbReference type="ARBA" id="ARBA00022989"/>
    </source>
</evidence>
<keyword evidence="4 6" id="KW-0472">Membrane</keyword>
<dbReference type="PANTHER" id="PTHR31357">
    <property type="entry name" value="SERPENTINE RECEPTOR CLASS ALPHA-10"/>
    <property type="match status" value="1"/>
</dbReference>
<keyword evidence="7" id="KW-1185">Reference proteome</keyword>
<name>A0AAF3ELI3_9BILA</name>
<dbReference type="AlphaFoldDB" id="A0AAF3ELI3"/>
<feature type="transmembrane region" description="Helical" evidence="6">
    <location>
        <begin position="237"/>
        <end position="263"/>
    </location>
</feature>
<dbReference type="Pfam" id="PF10292">
    <property type="entry name" value="7TM_GPCR_Srab"/>
    <property type="match status" value="1"/>
</dbReference>
<dbReference type="WBParaSite" id="MBELARI_LOCUS14867">
    <property type="protein sequence ID" value="MBELARI_LOCUS14867"/>
    <property type="gene ID" value="MBELARI_LOCUS14867"/>
</dbReference>
<dbReference type="InterPro" id="IPR019408">
    <property type="entry name" value="7TM_GPCR_serpentine_rcpt_Srab"/>
</dbReference>